<evidence type="ECO:0000313" key="2">
    <source>
        <dbReference type="Proteomes" id="UP000314294"/>
    </source>
</evidence>
<comment type="caution">
    <text evidence="1">The sequence shown here is derived from an EMBL/GenBank/DDBJ whole genome shotgun (WGS) entry which is preliminary data.</text>
</comment>
<dbReference type="Proteomes" id="UP000314294">
    <property type="component" value="Unassembled WGS sequence"/>
</dbReference>
<protein>
    <submittedName>
        <fullName evidence="1">Uncharacterized protein</fullName>
    </submittedName>
</protein>
<proteinExistence type="predicted"/>
<sequence length="132" mass="14403">MSAERRPSYATRGQKLKTMGERIHCCSSCINGLVSQDEQMNAFFKRHPEHVSLEPKPHLRAIGTGSTDIFYLRQLLEGQLEAASVVGGTLGRDVLHGVFQLPLVADVGLHQVGKARGVRGLVIELEGRGKEG</sequence>
<dbReference type="EMBL" id="SRLO01000446">
    <property type="protein sequence ID" value="TNN55777.1"/>
    <property type="molecule type" value="Genomic_DNA"/>
</dbReference>
<reference evidence="1 2" key="1">
    <citation type="submission" date="2019-03" db="EMBL/GenBank/DDBJ databases">
        <title>First draft genome of Liparis tanakae, snailfish: a comprehensive survey of snailfish specific genes.</title>
        <authorList>
            <person name="Kim W."/>
            <person name="Song I."/>
            <person name="Jeong J.-H."/>
            <person name="Kim D."/>
            <person name="Kim S."/>
            <person name="Ryu S."/>
            <person name="Song J.Y."/>
            <person name="Lee S.K."/>
        </authorList>
    </citation>
    <scope>NUCLEOTIDE SEQUENCE [LARGE SCALE GENOMIC DNA]</scope>
    <source>
        <tissue evidence="1">Muscle</tissue>
    </source>
</reference>
<gene>
    <name evidence="1" type="ORF">EYF80_034025</name>
</gene>
<keyword evidence="2" id="KW-1185">Reference proteome</keyword>
<organism evidence="1 2">
    <name type="scientific">Liparis tanakae</name>
    <name type="common">Tanaka's snailfish</name>
    <dbReference type="NCBI Taxonomy" id="230148"/>
    <lineage>
        <taxon>Eukaryota</taxon>
        <taxon>Metazoa</taxon>
        <taxon>Chordata</taxon>
        <taxon>Craniata</taxon>
        <taxon>Vertebrata</taxon>
        <taxon>Euteleostomi</taxon>
        <taxon>Actinopterygii</taxon>
        <taxon>Neopterygii</taxon>
        <taxon>Teleostei</taxon>
        <taxon>Neoteleostei</taxon>
        <taxon>Acanthomorphata</taxon>
        <taxon>Eupercaria</taxon>
        <taxon>Perciformes</taxon>
        <taxon>Cottioidei</taxon>
        <taxon>Cottales</taxon>
        <taxon>Liparidae</taxon>
        <taxon>Liparis</taxon>
    </lineage>
</organism>
<name>A0A4Z2GQC7_9TELE</name>
<dbReference type="AlphaFoldDB" id="A0A4Z2GQC7"/>
<evidence type="ECO:0000313" key="1">
    <source>
        <dbReference type="EMBL" id="TNN55777.1"/>
    </source>
</evidence>
<accession>A0A4Z2GQC7</accession>